<sequence length="234" mass="26283">SYGSAPNSRGGCKLTALSTGEKSGFTVPEKVWTKAWSGTSVNHQIQLEVVLRLSAVEPHSPQTRWQPHHGWDEIFVDGKKKADYRRQCLASKQRNAVVTSSVDFLSDQSCMQRDTIRVSSYILPGVNLSFTILMLVCLPDCDGRSNSAGYLTNFGHAIMGDVSVNESVDDYEHYNYEDDKITGFKGGKHRTKTELEDHHKKGDNRTNRVHVDKQVNNEEKQREQKLKHSSESSG</sequence>
<dbReference type="AlphaFoldDB" id="A0A5J4NEB1"/>
<feature type="region of interest" description="Disordered" evidence="1">
    <location>
        <begin position="185"/>
        <end position="234"/>
    </location>
</feature>
<reference evidence="2 3" key="1">
    <citation type="journal article" date="2019" name="Gigascience">
        <title>Whole-genome sequence of the oriental lung fluke Paragonimus westermani.</title>
        <authorList>
            <person name="Oey H."/>
            <person name="Zakrzewski M."/>
            <person name="Narain K."/>
            <person name="Devi K.R."/>
            <person name="Agatsuma T."/>
            <person name="Nawaratna S."/>
            <person name="Gobert G.N."/>
            <person name="Jones M.K."/>
            <person name="Ragan M.A."/>
            <person name="McManus D.P."/>
            <person name="Krause L."/>
        </authorList>
    </citation>
    <scope>NUCLEOTIDE SEQUENCE [LARGE SCALE GENOMIC DNA]</scope>
    <source>
        <strain evidence="2 3">IND2009</strain>
    </source>
</reference>
<proteinExistence type="predicted"/>
<comment type="caution">
    <text evidence="2">The sequence shown here is derived from an EMBL/GenBank/DDBJ whole genome shotgun (WGS) entry which is preliminary data.</text>
</comment>
<gene>
    <name evidence="2" type="ORF">DEA37_0013870</name>
</gene>
<keyword evidence="3" id="KW-1185">Reference proteome</keyword>
<evidence type="ECO:0000256" key="1">
    <source>
        <dbReference type="SAM" id="MobiDB-lite"/>
    </source>
</evidence>
<dbReference type="Proteomes" id="UP000324629">
    <property type="component" value="Unassembled WGS sequence"/>
</dbReference>
<organism evidence="2 3">
    <name type="scientific">Paragonimus westermani</name>
    <dbReference type="NCBI Taxonomy" id="34504"/>
    <lineage>
        <taxon>Eukaryota</taxon>
        <taxon>Metazoa</taxon>
        <taxon>Spiralia</taxon>
        <taxon>Lophotrochozoa</taxon>
        <taxon>Platyhelminthes</taxon>
        <taxon>Trematoda</taxon>
        <taxon>Digenea</taxon>
        <taxon>Plagiorchiida</taxon>
        <taxon>Troglotremata</taxon>
        <taxon>Troglotrematidae</taxon>
        <taxon>Paragonimus</taxon>
    </lineage>
</organism>
<dbReference type="EMBL" id="QNGE01003813">
    <property type="protein sequence ID" value="KAA3673579.1"/>
    <property type="molecule type" value="Genomic_DNA"/>
</dbReference>
<name>A0A5J4NEB1_9TREM</name>
<dbReference type="Pfam" id="PF10195">
    <property type="entry name" value="Phospho_p8"/>
    <property type="match status" value="1"/>
</dbReference>
<feature type="non-terminal residue" evidence="2">
    <location>
        <position position="234"/>
    </location>
</feature>
<feature type="compositionally biased region" description="Basic and acidic residues" evidence="1">
    <location>
        <begin position="192"/>
        <end position="234"/>
    </location>
</feature>
<protein>
    <submittedName>
        <fullName evidence="2">Uncharacterized protein</fullName>
    </submittedName>
</protein>
<accession>A0A5J4NEB1</accession>
<dbReference type="InterPro" id="IPR018792">
    <property type="entry name" value="NUPR1-like"/>
</dbReference>
<feature type="non-terminal residue" evidence="2">
    <location>
        <position position="1"/>
    </location>
</feature>
<evidence type="ECO:0000313" key="3">
    <source>
        <dbReference type="Proteomes" id="UP000324629"/>
    </source>
</evidence>
<evidence type="ECO:0000313" key="2">
    <source>
        <dbReference type="EMBL" id="KAA3673579.1"/>
    </source>
</evidence>